<reference evidence="3" key="2">
    <citation type="submission" date="2023-05" db="EMBL/GenBank/DDBJ databases">
        <authorList>
            <consortium name="Lawrence Berkeley National Laboratory"/>
            <person name="Steindorff A."/>
            <person name="Hensen N."/>
            <person name="Bonometti L."/>
            <person name="Westerberg I."/>
            <person name="Brannstrom I.O."/>
            <person name="Guillou S."/>
            <person name="Cros-Aarteil S."/>
            <person name="Calhoun S."/>
            <person name="Haridas S."/>
            <person name="Kuo A."/>
            <person name="Mondo S."/>
            <person name="Pangilinan J."/>
            <person name="Riley R."/>
            <person name="Labutti K."/>
            <person name="Andreopoulos B."/>
            <person name="Lipzen A."/>
            <person name="Chen C."/>
            <person name="Yanf M."/>
            <person name="Daum C."/>
            <person name="Ng V."/>
            <person name="Clum A."/>
            <person name="Ohm R."/>
            <person name="Martin F."/>
            <person name="Silar P."/>
            <person name="Natvig D."/>
            <person name="Lalanne C."/>
            <person name="Gautier V."/>
            <person name="Ament-Velasquez S.L."/>
            <person name="Kruys A."/>
            <person name="Hutchinson M.I."/>
            <person name="Powell A.J."/>
            <person name="Barry K."/>
            <person name="Miller A.N."/>
            <person name="Grigoriev I.V."/>
            <person name="Debuchy R."/>
            <person name="Gladieux P."/>
            <person name="Thoren M.H."/>
            <person name="Johannesson H."/>
        </authorList>
    </citation>
    <scope>NUCLEOTIDE SEQUENCE</scope>
    <source>
        <strain evidence="3">CBS 990.96</strain>
    </source>
</reference>
<organism evidence="3 4">
    <name type="scientific">Podospora fimiseda</name>
    <dbReference type="NCBI Taxonomy" id="252190"/>
    <lineage>
        <taxon>Eukaryota</taxon>
        <taxon>Fungi</taxon>
        <taxon>Dikarya</taxon>
        <taxon>Ascomycota</taxon>
        <taxon>Pezizomycotina</taxon>
        <taxon>Sordariomycetes</taxon>
        <taxon>Sordariomycetidae</taxon>
        <taxon>Sordariales</taxon>
        <taxon>Podosporaceae</taxon>
        <taxon>Podospora</taxon>
    </lineage>
</organism>
<evidence type="ECO:0000259" key="2">
    <source>
        <dbReference type="PROSITE" id="PS00036"/>
    </source>
</evidence>
<evidence type="ECO:0000313" key="3">
    <source>
        <dbReference type="EMBL" id="KAK4230357.1"/>
    </source>
</evidence>
<dbReference type="Proteomes" id="UP001301958">
    <property type="component" value="Unassembled WGS sequence"/>
</dbReference>
<dbReference type="InterPro" id="IPR052635">
    <property type="entry name" value="Sec_Metab_Biosynth_Reg"/>
</dbReference>
<sequence length="269" mass="29165">MYQHPQDQDYEVDYTGVYSEATQYYWDEEGADQVEDNTNQAHTPRGGTQRSGSETEREGNMSSHSSKSSGSGSPGKGGKSRSKKSDDWSEVTEPEERRRIQNRIAQRKFREKAREQRDRAQRDVQNQQHAGSSYHIAGPDELQLDDGGDLSGLPWGGLNMRHVVARGHASASASAGSDHYAQHQQYYTQQPHQGTSAMYSMNPYATSGAGGGYLDHSAAMPMDMSGAGGAWPSPDMSSSGLDADSMSMGGGYGYESSYGGGYAGDGHHM</sequence>
<dbReference type="PANTHER" id="PTHR39607">
    <property type="entry name" value="XANTHOCILLIN BIOSYNTHESIS CLUSTER TRANSCRIPTION FACTOR XANC-RELATED"/>
    <property type="match status" value="1"/>
</dbReference>
<dbReference type="CDD" id="cd14688">
    <property type="entry name" value="bZIP_YAP"/>
    <property type="match status" value="1"/>
</dbReference>
<protein>
    <recommendedName>
        <fullName evidence="2">BZIP domain-containing protein</fullName>
    </recommendedName>
</protein>
<dbReference type="PANTHER" id="PTHR39607:SF2">
    <property type="entry name" value="BZIP DOMAIN-CONTAINING PROTEIN"/>
    <property type="match status" value="1"/>
</dbReference>
<dbReference type="GO" id="GO:0003700">
    <property type="term" value="F:DNA-binding transcription factor activity"/>
    <property type="evidence" value="ECO:0007669"/>
    <property type="project" value="InterPro"/>
</dbReference>
<feature type="compositionally biased region" description="Acidic residues" evidence="1">
    <location>
        <begin position="26"/>
        <end position="35"/>
    </location>
</feature>
<name>A0AAN7H411_9PEZI</name>
<comment type="caution">
    <text evidence="3">The sequence shown here is derived from an EMBL/GenBank/DDBJ whole genome shotgun (WGS) entry which is preliminary data.</text>
</comment>
<feature type="compositionally biased region" description="Polar residues" evidence="1">
    <location>
        <begin position="36"/>
        <end position="52"/>
    </location>
</feature>
<evidence type="ECO:0000313" key="4">
    <source>
        <dbReference type="Proteomes" id="UP001301958"/>
    </source>
</evidence>
<feature type="region of interest" description="Disordered" evidence="1">
    <location>
        <begin position="26"/>
        <end position="139"/>
    </location>
</feature>
<dbReference type="PROSITE" id="PS00036">
    <property type="entry name" value="BZIP_BASIC"/>
    <property type="match status" value="1"/>
</dbReference>
<feature type="domain" description="BZIP" evidence="2">
    <location>
        <begin position="97"/>
        <end position="112"/>
    </location>
</feature>
<feature type="compositionally biased region" description="Low complexity" evidence="1">
    <location>
        <begin position="62"/>
        <end position="71"/>
    </location>
</feature>
<dbReference type="InterPro" id="IPR004827">
    <property type="entry name" value="bZIP"/>
</dbReference>
<dbReference type="EMBL" id="MU865299">
    <property type="protein sequence ID" value="KAK4230357.1"/>
    <property type="molecule type" value="Genomic_DNA"/>
</dbReference>
<dbReference type="AlphaFoldDB" id="A0AAN7H411"/>
<feature type="compositionally biased region" description="Basic and acidic residues" evidence="1">
    <location>
        <begin position="112"/>
        <end position="122"/>
    </location>
</feature>
<reference evidence="3" key="1">
    <citation type="journal article" date="2023" name="Mol. Phylogenet. Evol.">
        <title>Genome-scale phylogeny and comparative genomics of the fungal order Sordariales.</title>
        <authorList>
            <person name="Hensen N."/>
            <person name="Bonometti L."/>
            <person name="Westerberg I."/>
            <person name="Brannstrom I.O."/>
            <person name="Guillou S."/>
            <person name="Cros-Aarteil S."/>
            <person name="Calhoun S."/>
            <person name="Haridas S."/>
            <person name="Kuo A."/>
            <person name="Mondo S."/>
            <person name="Pangilinan J."/>
            <person name="Riley R."/>
            <person name="LaButti K."/>
            <person name="Andreopoulos B."/>
            <person name="Lipzen A."/>
            <person name="Chen C."/>
            <person name="Yan M."/>
            <person name="Daum C."/>
            <person name="Ng V."/>
            <person name="Clum A."/>
            <person name="Steindorff A."/>
            <person name="Ohm R.A."/>
            <person name="Martin F."/>
            <person name="Silar P."/>
            <person name="Natvig D.O."/>
            <person name="Lalanne C."/>
            <person name="Gautier V."/>
            <person name="Ament-Velasquez S.L."/>
            <person name="Kruys A."/>
            <person name="Hutchinson M.I."/>
            <person name="Powell A.J."/>
            <person name="Barry K."/>
            <person name="Miller A.N."/>
            <person name="Grigoriev I.V."/>
            <person name="Debuchy R."/>
            <person name="Gladieux P."/>
            <person name="Hiltunen Thoren M."/>
            <person name="Johannesson H."/>
        </authorList>
    </citation>
    <scope>NUCLEOTIDE SEQUENCE</scope>
    <source>
        <strain evidence="3">CBS 990.96</strain>
    </source>
</reference>
<evidence type="ECO:0000256" key="1">
    <source>
        <dbReference type="SAM" id="MobiDB-lite"/>
    </source>
</evidence>
<gene>
    <name evidence="3" type="ORF">QBC38DRAFT_40330</name>
</gene>
<keyword evidence="4" id="KW-1185">Reference proteome</keyword>
<proteinExistence type="predicted"/>
<accession>A0AAN7H411</accession>